<organism evidence="1 2">
    <name type="scientific">Herbinix luporum</name>
    <dbReference type="NCBI Taxonomy" id="1679721"/>
    <lineage>
        <taxon>Bacteria</taxon>
        <taxon>Bacillati</taxon>
        <taxon>Bacillota</taxon>
        <taxon>Clostridia</taxon>
        <taxon>Lachnospirales</taxon>
        <taxon>Lachnospiraceae</taxon>
        <taxon>Herbinix</taxon>
    </lineage>
</organism>
<evidence type="ECO:0008006" key="3">
    <source>
        <dbReference type="Google" id="ProtNLM"/>
    </source>
</evidence>
<protein>
    <recommendedName>
        <fullName evidence="3">Nitrogen regulatory protein P-II</fullName>
    </recommendedName>
</protein>
<dbReference type="PROSITE" id="PS51343">
    <property type="entry name" value="PII_GLNB_DOM"/>
    <property type="match status" value="1"/>
</dbReference>
<dbReference type="OrthoDB" id="9803021at2"/>
<dbReference type="InterPro" id="IPR011322">
    <property type="entry name" value="N-reg_PII-like_a/b"/>
</dbReference>
<dbReference type="Gene3D" id="3.30.70.120">
    <property type="match status" value="1"/>
</dbReference>
<accession>A0A0K8J453</accession>
<proteinExistence type="predicted"/>
<dbReference type="AlphaFoldDB" id="A0A0K8J453"/>
<sequence length="232" mass="25160">MAIKSDACLEVMITIVDSSLEHKLSDYFKKLHPPIHFLTHGIGMAQSEVYEILGFGSPKKAISISVQPRPLSNHILNTLHNKIEFNKPGTGITFTIPIGSASSYITQICSKIKMDHTLEQEEIIMSAHPYNLIITIVNKGSFDQVMEAANSAGATGGTLLHGRGLATEEAVKFLGITIQPEKDIILILAPRESHHKIMESISHEVGINTPGKGICFSLPVNSALGLGTLIEE</sequence>
<name>A0A0K8J453_9FIRM</name>
<dbReference type="KEGG" id="hsd:SD1D_0551"/>
<dbReference type="InterPro" id="IPR002187">
    <property type="entry name" value="N-reg_PII"/>
</dbReference>
<reference evidence="2" key="1">
    <citation type="submission" date="2015-09" db="EMBL/GenBank/DDBJ databases">
        <authorList>
            <person name="Wibberg D."/>
        </authorList>
    </citation>
    <scope>NUCLEOTIDE SEQUENCE [LARGE SCALE GENOMIC DNA]</scope>
    <source>
        <strain evidence="2">SD1D</strain>
    </source>
</reference>
<dbReference type="SUPFAM" id="SSF54913">
    <property type="entry name" value="GlnB-like"/>
    <property type="match status" value="1"/>
</dbReference>
<dbReference type="InterPro" id="IPR015867">
    <property type="entry name" value="N-reg_PII/ATP_PRibTrfase_C"/>
</dbReference>
<dbReference type="EMBL" id="LN879430">
    <property type="protein sequence ID" value="CUH92103.1"/>
    <property type="molecule type" value="Genomic_DNA"/>
</dbReference>
<keyword evidence="2" id="KW-1185">Reference proteome</keyword>
<dbReference type="GO" id="GO:0030234">
    <property type="term" value="F:enzyme regulator activity"/>
    <property type="evidence" value="ECO:0007669"/>
    <property type="project" value="InterPro"/>
</dbReference>
<gene>
    <name evidence="1" type="ORF">SD1D_0551</name>
</gene>
<dbReference type="GO" id="GO:0006808">
    <property type="term" value="P:regulation of nitrogen utilization"/>
    <property type="evidence" value="ECO:0007669"/>
    <property type="project" value="InterPro"/>
</dbReference>
<dbReference type="Proteomes" id="UP000196053">
    <property type="component" value="Chromosome I"/>
</dbReference>
<evidence type="ECO:0000313" key="1">
    <source>
        <dbReference type="EMBL" id="CUH92103.1"/>
    </source>
</evidence>
<dbReference type="RefSeq" id="WP_058257502.1">
    <property type="nucleotide sequence ID" value="NZ_DUPS01000057.1"/>
</dbReference>
<evidence type="ECO:0000313" key="2">
    <source>
        <dbReference type="Proteomes" id="UP000196053"/>
    </source>
</evidence>